<dbReference type="Proteomes" id="UP001241603">
    <property type="component" value="Unassembled WGS sequence"/>
</dbReference>
<dbReference type="RefSeq" id="WP_266347577.1">
    <property type="nucleotide sequence ID" value="NZ_JAPKNG010000001.1"/>
</dbReference>
<evidence type="ECO:0000313" key="3">
    <source>
        <dbReference type="EMBL" id="MDQ0436688.1"/>
    </source>
</evidence>
<dbReference type="InterPro" id="IPR044996">
    <property type="entry name" value="COQ10-like"/>
</dbReference>
<dbReference type="Pfam" id="PF03364">
    <property type="entry name" value="Polyketide_cyc"/>
    <property type="match status" value="1"/>
</dbReference>
<gene>
    <name evidence="3" type="ORF">QO014_001058</name>
</gene>
<dbReference type="PANTHER" id="PTHR12901:SF10">
    <property type="entry name" value="COENZYME Q-BINDING PROTEIN COQ10, MITOCHONDRIAL"/>
    <property type="match status" value="1"/>
</dbReference>
<name>A0ABU0H310_9HYPH</name>
<comment type="caution">
    <text evidence="3">The sequence shown here is derived from an EMBL/GenBank/DDBJ whole genome shotgun (WGS) entry which is preliminary data.</text>
</comment>
<accession>A0ABU0H310</accession>
<keyword evidence="4" id="KW-1185">Reference proteome</keyword>
<reference evidence="3 4" key="1">
    <citation type="submission" date="2023-07" db="EMBL/GenBank/DDBJ databases">
        <title>Genomic Encyclopedia of Type Strains, Phase IV (KMG-IV): sequencing the most valuable type-strain genomes for metagenomic binning, comparative biology and taxonomic classification.</title>
        <authorList>
            <person name="Goeker M."/>
        </authorList>
    </citation>
    <scope>NUCLEOTIDE SEQUENCE [LARGE SCALE GENOMIC DNA]</scope>
    <source>
        <strain evidence="3 4">B6-8</strain>
    </source>
</reference>
<evidence type="ECO:0000313" key="4">
    <source>
        <dbReference type="Proteomes" id="UP001241603"/>
    </source>
</evidence>
<proteinExistence type="inferred from homology"/>
<evidence type="ECO:0000259" key="2">
    <source>
        <dbReference type="Pfam" id="PF03364"/>
    </source>
</evidence>
<organism evidence="3 4">
    <name type="scientific">Kaistia dalseonensis</name>
    <dbReference type="NCBI Taxonomy" id="410840"/>
    <lineage>
        <taxon>Bacteria</taxon>
        <taxon>Pseudomonadati</taxon>
        <taxon>Pseudomonadota</taxon>
        <taxon>Alphaproteobacteria</taxon>
        <taxon>Hyphomicrobiales</taxon>
        <taxon>Kaistiaceae</taxon>
        <taxon>Kaistia</taxon>
    </lineage>
</organism>
<protein>
    <submittedName>
        <fullName evidence="3">Coenzyme Q-binding protein COQ10</fullName>
    </submittedName>
</protein>
<dbReference type="CDD" id="cd07813">
    <property type="entry name" value="COQ10p_like"/>
    <property type="match status" value="1"/>
</dbReference>
<dbReference type="InterPro" id="IPR005031">
    <property type="entry name" value="COQ10_START"/>
</dbReference>
<dbReference type="PANTHER" id="PTHR12901">
    <property type="entry name" value="SPERM PROTEIN HOMOLOG"/>
    <property type="match status" value="1"/>
</dbReference>
<comment type="similarity">
    <text evidence="1">Belongs to the ribosome association toxin RatA family.</text>
</comment>
<evidence type="ECO:0000256" key="1">
    <source>
        <dbReference type="ARBA" id="ARBA00008918"/>
    </source>
</evidence>
<dbReference type="Gene3D" id="3.30.530.20">
    <property type="match status" value="1"/>
</dbReference>
<dbReference type="SUPFAM" id="SSF55961">
    <property type="entry name" value="Bet v1-like"/>
    <property type="match status" value="1"/>
</dbReference>
<dbReference type="EMBL" id="JAUSVO010000001">
    <property type="protein sequence ID" value="MDQ0436688.1"/>
    <property type="molecule type" value="Genomic_DNA"/>
</dbReference>
<feature type="domain" description="Coenzyme Q-binding protein COQ10 START" evidence="2">
    <location>
        <begin position="10"/>
        <end position="140"/>
    </location>
</feature>
<dbReference type="InterPro" id="IPR023393">
    <property type="entry name" value="START-like_dom_sf"/>
</dbReference>
<sequence length="155" mass="17689">MPSFKTERRVAHSADEMFALVADVEQYPKFVPLCERLIVRGRQQDAAREVLVADMTVAYKIVRETFTTKVVLDRLGSTIRADYLDGPFKHLENIWSFAAIDAEHSVIRFSIDYEFRSRTLSTLMGAVFDKAFRKFADAFEKRADEIYGKAALPSA</sequence>